<evidence type="ECO:0000256" key="1">
    <source>
        <dbReference type="ARBA" id="ARBA00004370"/>
    </source>
</evidence>
<dbReference type="FunCoup" id="A0A059CSH6">
    <property type="interactions" value="113"/>
</dbReference>
<dbReference type="STRING" id="71139.A0A059CSH6"/>
<protein>
    <recommendedName>
        <fullName evidence="6">GTD-binding domain-containing protein</fullName>
    </recommendedName>
</protein>
<keyword evidence="3" id="KW-1133">Transmembrane helix</keyword>
<keyword evidence="4" id="KW-0472">Membrane</keyword>
<feature type="coiled-coil region" evidence="5">
    <location>
        <begin position="385"/>
        <end position="451"/>
    </location>
</feature>
<comment type="subcellular location">
    <subcellularLocation>
        <location evidence="1">Membrane</location>
    </subcellularLocation>
</comment>
<dbReference type="InterPro" id="IPR007656">
    <property type="entry name" value="GTD-bd"/>
</dbReference>
<dbReference type="KEGG" id="egr:104437501"/>
<evidence type="ECO:0000256" key="3">
    <source>
        <dbReference type="ARBA" id="ARBA00022989"/>
    </source>
</evidence>
<gene>
    <name evidence="7" type="ORF">EUGRSUZ_C02510</name>
</gene>
<dbReference type="EMBL" id="KK198755">
    <property type="protein sequence ID" value="KCW81136.1"/>
    <property type="molecule type" value="Genomic_DNA"/>
</dbReference>
<dbReference type="GO" id="GO:0080115">
    <property type="term" value="F:myosin XI tail binding"/>
    <property type="evidence" value="ECO:0007669"/>
    <property type="project" value="UniProtKB-ARBA"/>
</dbReference>
<keyword evidence="2" id="KW-0812">Transmembrane</keyword>
<dbReference type="PANTHER" id="PTHR31422">
    <property type="entry name" value="BNAANNG28530D PROTEIN"/>
    <property type="match status" value="1"/>
</dbReference>
<dbReference type="OrthoDB" id="1105498at2759"/>
<feature type="domain" description="GTD-binding" evidence="6">
    <location>
        <begin position="13"/>
        <end position="111"/>
    </location>
</feature>
<dbReference type="PANTHER" id="PTHR31422:SF1">
    <property type="entry name" value="GTD-BINDING DOMAIN-CONTAINING PROTEIN"/>
    <property type="match status" value="1"/>
</dbReference>
<name>A0A059CSH6_EUCGR</name>
<evidence type="ECO:0000256" key="5">
    <source>
        <dbReference type="SAM" id="Coils"/>
    </source>
</evidence>
<dbReference type="InParanoid" id="A0A059CSH6"/>
<evidence type="ECO:0000259" key="6">
    <source>
        <dbReference type="PROSITE" id="PS51775"/>
    </source>
</evidence>
<sequence length="467" mass="53012">MAEIGVCLGMPEMDAAALKETLFAQQQLLQKLYDELDEEREASATAASEALSMILRLQGEKAAVKMEADQYKRMAEEKMCHADLSLEVFEDVIYQKEMEIASLEFQVQAYRYKLLSMGYTDLGPSESRFLDNLFLQRGDVSNGGKGLNGGGVRRLNSSPPICLKDPIPQKGIMKRPKSVFPNLDVVSRIVEENPNLEGTVESLNSESKSKNSSNGDFIPVWEQIRRLGNHVNEISEYKDTNQVNNDYSNGVSSSCAIVSCVSAPPCYAAGEWDNAKSDQMNHCENLYTEEAVENSASPTTIQDIFEVPQSDESCKCHDVQVKEWSKKESKGEDRLGKPDLVTDQTDWIKKMLLSLNHDKMPSNSGLREKMSADCDGFQEAHKARVPKHRSEFQQLSERIEQLETERNARSCEIVHENEEEMNLLKEIREQLNSIQREMRRENKRKDTQLNDLPLLTITEQAMLHFWL</sequence>
<dbReference type="eggNOG" id="ENOG502QSSM">
    <property type="taxonomic scope" value="Eukaryota"/>
</dbReference>
<dbReference type="OMA" id="MVSHNDE"/>
<dbReference type="PROSITE" id="PS51775">
    <property type="entry name" value="GTD_BINDING"/>
    <property type="match status" value="1"/>
</dbReference>
<accession>A0A059CSH6</accession>
<evidence type="ECO:0000256" key="2">
    <source>
        <dbReference type="ARBA" id="ARBA00022692"/>
    </source>
</evidence>
<evidence type="ECO:0000313" key="7">
    <source>
        <dbReference type="EMBL" id="KCW81136.1"/>
    </source>
</evidence>
<dbReference type="Gramene" id="KCW81136">
    <property type="protein sequence ID" value="KCW81136"/>
    <property type="gene ID" value="EUGRSUZ_C02510"/>
</dbReference>
<organism evidence="7">
    <name type="scientific">Eucalyptus grandis</name>
    <name type="common">Flooded gum</name>
    <dbReference type="NCBI Taxonomy" id="71139"/>
    <lineage>
        <taxon>Eukaryota</taxon>
        <taxon>Viridiplantae</taxon>
        <taxon>Streptophyta</taxon>
        <taxon>Embryophyta</taxon>
        <taxon>Tracheophyta</taxon>
        <taxon>Spermatophyta</taxon>
        <taxon>Magnoliopsida</taxon>
        <taxon>eudicotyledons</taxon>
        <taxon>Gunneridae</taxon>
        <taxon>Pentapetalae</taxon>
        <taxon>rosids</taxon>
        <taxon>malvids</taxon>
        <taxon>Myrtales</taxon>
        <taxon>Myrtaceae</taxon>
        <taxon>Myrtoideae</taxon>
        <taxon>Eucalypteae</taxon>
        <taxon>Eucalyptus</taxon>
    </lineage>
</organism>
<dbReference type="Pfam" id="PF04576">
    <property type="entry name" value="Zein-binding"/>
    <property type="match status" value="1"/>
</dbReference>
<dbReference type="AlphaFoldDB" id="A0A059CSH6"/>
<dbReference type="GO" id="GO:0016020">
    <property type="term" value="C:membrane"/>
    <property type="evidence" value="ECO:0007669"/>
    <property type="project" value="UniProtKB-SubCell"/>
</dbReference>
<evidence type="ECO:0000256" key="4">
    <source>
        <dbReference type="ARBA" id="ARBA00023136"/>
    </source>
</evidence>
<proteinExistence type="predicted"/>
<keyword evidence="5" id="KW-0175">Coiled coil</keyword>
<reference evidence="7" key="1">
    <citation type="submission" date="2013-07" db="EMBL/GenBank/DDBJ databases">
        <title>The genome of Eucalyptus grandis.</title>
        <authorList>
            <person name="Schmutz J."/>
            <person name="Hayes R."/>
            <person name="Myburg A."/>
            <person name="Tuskan G."/>
            <person name="Grattapaglia D."/>
            <person name="Rokhsar D.S."/>
        </authorList>
    </citation>
    <scope>NUCLEOTIDE SEQUENCE</scope>
    <source>
        <tissue evidence="7">Leaf extractions</tissue>
    </source>
</reference>